<keyword evidence="2" id="KW-1185">Reference proteome</keyword>
<proteinExistence type="predicted"/>
<evidence type="ECO:0000313" key="1">
    <source>
        <dbReference type="EMBL" id="KAH0553395.1"/>
    </source>
</evidence>
<comment type="caution">
    <text evidence="1">The sequence shown here is derived from an EMBL/GenBank/DDBJ whole genome shotgun (WGS) entry which is preliminary data.</text>
</comment>
<organism evidence="1 2">
    <name type="scientific">Trichoglossum hirsutum</name>
    <dbReference type="NCBI Taxonomy" id="265104"/>
    <lineage>
        <taxon>Eukaryota</taxon>
        <taxon>Fungi</taxon>
        <taxon>Dikarya</taxon>
        <taxon>Ascomycota</taxon>
        <taxon>Pezizomycotina</taxon>
        <taxon>Geoglossomycetes</taxon>
        <taxon>Geoglossales</taxon>
        <taxon>Geoglossaceae</taxon>
        <taxon>Trichoglossum</taxon>
    </lineage>
</organism>
<reference evidence="1" key="1">
    <citation type="submission" date="2021-03" db="EMBL/GenBank/DDBJ databases">
        <title>Comparative genomics and phylogenomic investigation of the class Geoglossomycetes provide insights into ecological specialization and systematics.</title>
        <authorList>
            <person name="Melie T."/>
            <person name="Pirro S."/>
            <person name="Miller A.N."/>
            <person name="Quandt A."/>
        </authorList>
    </citation>
    <scope>NUCLEOTIDE SEQUENCE</scope>
    <source>
        <strain evidence="1">CAQ_001_2017</strain>
    </source>
</reference>
<evidence type="ECO:0000313" key="2">
    <source>
        <dbReference type="Proteomes" id="UP000750711"/>
    </source>
</evidence>
<dbReference type="Proteomes" id="UP000750711">
    <property type="component" value="Unassembled WGS sequence"/>
</dbReference>
<name>A0A9P8IIJ2_9PEZI</name>
<dbReference type="EMBL" id="JAGHQM010001495">
    <property type="protein sequence ID" value="KAH0553395.1"/>
    <property type="molecule type" value="Genomic_DNA"/>
</dbReference>
<gene>
    <name evidence="1" type="ORF">GP486_006536</name>
</gene>
<accession>A0A9P8IIJ2</accession>
<protein>
    <submittedName>
        <fullName evidence="1">Uncharacterized protein</fullName>
    </submittedName>
</protein>
<dbReference type="AlphaFoldDB" id="A0A9P8IIJ2"/>
<sequence>MVPKKFLCRLKHMQNAAAKVIHPKAAAIVPGLLTTQQACADSDHIRARKKLQSAQSRFTHHVKAFLYKDTSVLFE</sequence>